<dbReference type="EMBL" id="BOMH01000059">
    <property type="protein sequence ID" value="GID69245.1"/>
    <property type="molecule type" value="Genomic_DNA"/>
</dbReference>
<evidence type="ECO:0000313" key="3">
    <source>
        <dbReference type="Proteomes" id="UP000619479"/>
    </source>
</evidence>
<dbReference type="AlphaFoldDB" id="A0A919M4C9"/>
<protein>
    <recommendedName>
        <fullName evidence="1">SnoaL-like domain-containing protein</fullName>
    </recommendedName>
</protein>
<feature type="domain" description="SnoaL-like" evidence="1">
    <location>
        <begin position="16"/>
        <end position="114"/>
    </location>
</feature>
<name>A0A919M4C9_9ACTN</name>
<dbReference type="RefSeq" id="WP_203751307.1">
    <property type="nucleotide sequence ID" value="NZ_BAAAUC010000061.1"/>
</dbReference>
<accession>A0A919M4C9</accession>
<dbReference type="InterPro" id="IPR037401">
    <property type="entry name" value="SnoaL-like"/>
</dbReference>
<dbReference type="Gene3D" id="3.10.450.50">
    <property type="match status" value="1"/>
</dbReference>
<reference evidence="2" key="1">
    <citation type="submission" date="2021-01" db="EMBL/GenBank/DDBJ databases">
        <title>Whole genome shotgun sequence of Actinoplanes cyaneus NBRC 14990.</title>
        <authorList>
            <person name="Komaki H."/>
            <person name="Tamura T."/>
        </authorList>
    </citation>
    <scope>NUCLEOTIDE SEQUENCE</scope>
    <source>
        <strain evidence="2">NBRC 14990</strain>
    </source>
</reference>
<dbReference type="InterPro" id="IPR032710">
    <property type="entry name" value="NTF2-like_dom_sf"/>
</dbReference>
<dbReference type="Pfam" id="PF12680">
    <property type="entry name" value="SnoaL_2"/>
    <property type="match status" value="1"/>
</dbReference>
<sequence>MTNTSFEPVLRDVLDAWQQAIAEHDHDRVAALFTEDAVFQGLHPYSVGRPGVAAYYAAQPPGMTVDYRILRSRPLADDVVLGWIAAEFRFADESRPPLPVSLTVVVRGGKIAHYHVSHRIDD</sequence>
<evidence type="ECO:0000313" key="2">
    <source>
        <dbReference type="EMBL" id="GID69245.1"/>
    </source>
</evidence>
<comment type="caution">
    <text evidence="2">The sequence shown here is derived from an EMBL/GenBank/DDBJ whole genome shotgun (WGS) entry which is preliminary data.</text>
</comment>
<evidence type="ECO:0000259" key="1">
    <source>
        <dbReference type="Pfam" id="PF12680"/>
    </source>
</evidence>
<keyword evidence="3" id="KW-1185">Reference proteome</keyword>
<proteinExistence type="predicted"/>
<dbReference type="Proteomes" id="UP000619479">
    <property type="component" value="Unassembled WGS sequence"/>
</dbReference>
<gene>
    <name evidence="2" type="ORF">Acy02nite_71260</name>
</gene>
<organism evidence="2 3">
    <name type="scientific">Actinoplanes cyaneus</name>
    <dbReference type="NCBI Taxonomy" id="52696"/>
    <lineage>
        <taxon>Bacteria</taxon>
        <taxon>Bacillati</taxon>
        <taxon>Actinomycetota</taxon>
        <taxon>Actinomycetes</taxon>
        <taxon>Micromonosporales</taxon>
        <taxon>Micromonosporaceae</taxon>
        <taxon>Actinoplanes</taxon>
    </lineage>
</organism>
<dbReference type="SUPFAM" id="SSF54427">
    <property type="entry name" value="NTF2-like"/>
    <property type="match status" value="1"/>
</dbReference>